<dbReference type="Pfam" id="PF00005">
    <property type="entry name" value="ABC_tran"/>
    <property type="match status" value="2"/>
</dbReference>
<evidence type="ECO:0000313" key="11">
    <source>
        <dbReference type="EMBL" id="XDI06222.1"/>
    </source>
</evidence>
<organism evidence="11">
    <name type="scientific">Herbiconiux sp. A18JL235</name>
    <dbReference type="NCBI Taxonomy" id="3152363"/>
    <lineage>
        <taxon>Bacteria</taxon>
        <taxon>Bacillati</taxon>
        <taxon>Actinomycetota</taxon>
        <taxon>Actinomycetes</taxon>
        <taxon>Micrococcales</taxon>
        <taxon>Microbacteriaceae</taxon>
        <taxon>Herbiconiux</taxon>
    </lineage>
</organism>
<evidence type="ECO:0000256" key="6">
    <source>
        <dbReference type="ARBA" id="ARBA00022840"/>
    </source>
</evidence>
<evidence type="ECO:0000256" key="8">
    <source>
        <dbReference type="ARBA" id="ARBA00023136"/>
    </source>
</evidence>
<dbReference type="PROSITE" id="PS50893">
    <property type="entry name" value="ABC_TRANSPORTER_2"/>
    <property type="match status" value="2"/>
</dbReference>
<evidence type="ECO:0000256" key="4">
    <source>
        <dbReference type="ARBA" id="ARBA00022737"/>
    </source>
</evidence>
<sequence length="574" mass="59577">MTPSAASQIPAVPAVELTGIGKRFGAVVANDGVDLVLRRGSVHAVMGENGAGKSTLMSMLFGLLKPDAGEIRVDGSPVSFDGPLDAIAAGLGMVHQHFRLFDSMTVADNVVYGAEPRRRGLVDRAAARARVRELSERYGLETDPDAVVGTLSAGARQRVEILKALHRDARILILDEPTAVLTPSEVDSLFAVIRRAADAGSTVVLVTHKIQEVLAISDEVTVLRDGRVTGRFATAEVTSASLVQAMTGREIDEVQNPGTGTTGEAVLEISGLSVGGAGGTGTVRSVDDVSLTVRAGEIVGIAGVSGNGQHELVAAVLGTLPADEGTVLLSGTDVAGRSVRDRRALGLAVIPEDRRGEGTAVTMSLAENVTLGHHRTPPIGASKGFGRGWMSIRAERARARQLIADYDVRTSGELATVGSLSGGNAQKVVIARELSHGAPLLIAEQPTQGVDVGAIESIHGRLLDYRASGKGVLLVSHEISELLALADRVLVMYSGRIVAEFPRAEATAARIGAAMAGAAAHDHAAVAQVAGDDAAHEPGDAHGRTEDAHPARPVPTPHDPVQTAIDREDEGPRP</sequence>
<dbReference type="PANTHER" id="PTHR43790:SF9">
    <property type="entry name" value="GALACTOFURANOSE TRANSPORTER ATP-BINDING PROTEIN YTFR"/>
    <property type="match status" value="1"/>
</dbReference>
<dbReference type="AlphaFoldDB" id="A0AB39BJC4"/>
<name>A0AB39BJC4_9MICO</name>
<dbReference type="InterPro" id="IPR003593">
    <property type="entry name" value="AAA+_ATPase"/>
</dbReference>
<evidence type="ECO:0000256" key="5">
    <source>
        <dbReference type="ARBA" id="ARBA00022741"/>
    </source>
</evidence>
<dbReference type="GO" id="GO:0016887">
    <property type="term" value="F:ATP hydrolysis activity"/>
    <property type="evidence" value="ECO:0007669"/>
    <property type="project" value="InterPro"/>
</dbReference>
<dbReference type="GO" id="GO:0005886">
    <property type="term" value="C:plasma membrane"/>
    <property type="evidence" value="ECO:0007669"/>
    <property type="project" value="UniProtKB-SubCell"/>
</dbReference>
<comment type="subcellular location">
    <subcellularLocation>
        <location evidence="1">Cell membrane</location>
        <topology evidence="1">Peripheral membrane protein</topology>
    </subcellularLocation>
</comment>
<dbReference type="InterPro" id="IPR017871">
    <property type="entry name" value="ABC_transporter-like_CS"/>
</dbReference>
<evidence type="ECO:0000256" key="3">
    <source>
        <dbReference type="ARBA" id="ARBA00022475"/>
    </source>
</evidence>
<feature type="domain" description="ABC transporter" evidence="10">
    <location>
        <begin position="267"/>
        <end position="519"/>
    </location>
</feature>
<dbReference type="Gene3D" id="3.40.50.300">
    <property type="entry name" value="P-loop containing nucleotide triphosphate hydrolases"/>
    <property type="match status" value="2"/>
</dbReference>
<feature type="compositionally biased region" description="Basic and acidic residues" evidence="9">
    <location>
        <begin position="533"/>
        <end position="550"/>
    </location>
</feature>
<dbReference type="EMBL" id="CP162511">
    <property type="protein sequence ID" value="XDI06222.1"/>
    <property type="molecule type" value="Genomic_DNA"/>
</dbReference>
<feature type="region of interest" description="Disordered" evidence="9">
    <location>
        <begin position="528"/>
        <end position="574"/>
    </location>
</feature>
<keyword evidence="6 11" id="KW-0067">ATP-binding</keyword>
<evidence type="ECO:0000256" key="2">
    <source>
        <dbReference type="ARBA" id="ARBA00022448"/>
    </source>
</evidence>
<keyword evidence="2" id="KW-0813">Transport</keyword>
<keyword evidence="3" id="KW-1003">Cell membrane</keyword>
<dbReference type="RefSeq" id="WP_368498611.1">
    <property type="nucleotide sequence ID" value="NZ_CP162511.1"/>
</dbReference>
<dbReference type="PANTHER" id="PTHR43790">
    <property type="entry name" value="CARBOHYDRATE TRANSPORT ATP-BINDING PROTEIN MG119-RELATED"/>
    <property type="match status" value="1"/>
</dbReference>
<dbReference type="InterPro" id="IPR003439">
    <property type="entry name" value="ABC_transporter-like_ATP-bd"/>
</dbReference>
<keyword evidence="5" id="KW-0547">Nucleotide-binding</keyword>
<keyword evidence="7" id="KW-1278">Translocase</keyword>
<keyword evidence="4" id="KW-0677">Repeat</keyword>
<dbReference type="PROSITE" id="PS00211">
    <property type="entry name" value="ABC_TRANSPORTER_1"/>
    <property type="match status" value="1"/>
</dbReference>
<keyword evidence="8" id="KW-0472">Membrane</keyword>
<accession>A0AB39BJC4</accession>
<evidence type="ECO:0000256" key="9">
    <source>
        <dbReference type="SAM" id="MobiDB-lite"/>
    </source>
</evidence>
<dbReference type="SMART" id="SM00382">
    <property type="entry name" value="AAA"/>
    <property type="match status" value="2"/>
</dbReference>
<dbReference type="CDD" id="cd03215">
    <property type="entry name" value="ABC_Carb_Monos_II"/>
    <property type="match status" value="1"/>
</dbReference>
<evidence type="ECO:0000256" key="1">
    <source>
        <dbReference type="ARBA" id="ARBA00004202"/>
    </source>
</evidence>
<evidence type="ECO:0000256" key="7">
    <source>
        <dbReference type="ARBA" id="ARBA00022967"/>
    </source>
</evidence>
<dbReference type="InterPro" id="IPR050107">
    <property type="entry name" value="ABC_carbohydrate_import_ATPase"/>
</dbReference>
<dbReference type="GO" id="GO:0005524">
    <property type="term" value="F:ATP binding"/>
    <property type="evidence" value="ECO:0007669"/>
    <property type="project" value="UniProtKB-KW"/>
</dbReference>
<evidence type="ECO:0000259" key="10">
    <source>
        <dbReference type="PROSITE" id="PS50893"/>
    </source>
</evidence>
<gene>
    <name evidence="11" type="ORF">ABFY20_03750</name>
</gene>
<feature type="domain" description="ABC transporter" evidence="10">
    <location>
        <begin position="15"/>
        <end position="250"/>
    </location>
</feature>
<dbReference type="CDD" id="cd03216">
    <property type="entry name" value="ABC_Carb_Monos_I"/>
    <property type="match status" value="1"/>
</dbReference>
<dbReference type="InterPro" id="IPR027417">
    <property type="entry name" value="P-loop_NTPase"/>
</dbReference>
<protein>
    <submittedName>
        <fullName evidence="11">ABC transporter ATP-binding protein</fullName>
    </submittedName>
</protein>
<proteinExistence type="predicted"/>
<dbReference type="SUPFAM" id="SSF52540">
    <property type="entry name" value="P-loop containing nucleoside triphosphate hydrolases"/>
    <property type="match status" value="2"/>
</dbReference>
<reference evidence="11" key="1">
    <citation type="submission" date="2024-05" db="EMBL/GenBank/DDBJ databases">
        <title>Herbiconiux sp. A18JL235.</title>
        <authorList>
            <person name="Zhang G."/>
        </authorList>
    </citation>
    <scope>NUCLEOTIDE SEQUENCE</scope>
    <source>
        <strain evidence="11">A18JL235</strain>
    </source>
</reference>
<dbReference type="FunFam" id="3.40.50.300:FF:000127">
    <property type="entry name" value="Ribose import ATP-binding protein RbsA"/>
    <property type="match status" value="1"/>
</dbReference>